<keyword evidence="3" id="KW-1185">Reference proteome</keyword>
<sequence length="186" mass="22189">MNRIWITGYRNYELGIFKNDDAKVKIIKQIIKRKILEYVEDGLEWVISGGNLGVEQWASEVVCDLKNNYEDQMIKNAIILPFEDFGNAWKENNKENLFKLLNEADFHLSLSQDGYKSPIQFKNYQKFMLKHTDKALLIYDSEHLGKSQYDLNKIIEYNKQNPSYDYEIIDFYELQELANEIQYKEY</sequence>
<dbReference type="PANTHER" id="PTHR38440">
    <property type="entry name" value="UPF0398 PROTEIN YPSA"/>
    <property type="match status" value="1"/>
</dbReference>
<proteinExistence type="inferred from homology"/>
<protein>
    <recommendedName>
        <fullName evidence="1">UPF0398 protein FD06_GL000141</fullName>
    </recommendedName>
</protein>
<dbReference type="PANTHER" id="PTHR38440:SF1">
    <property type="entry name" value="UPF0398 PROTEIN SPR0331"/>
    <property type="match status" value="1"/>
</dbReference>
<dbReference type="Gene3D" id="3.40.50.450">
    <property type="match status" value="1"/>
</dbReference>
<dbReference type="HAMAP" id="MF_01575">
    <property type="entry name" value="UPF0398"/>
    <property type="match status" value="1"/>
</dbReference>
<dbReference type="EMBL" id="AYYQ01000031">
    <property type="protein sequence ID" value="KRM68023.1"/>
    <property type="molecule type" value="Genomic_DNA"/>
</dbReference>
<dbReference type="AlphaFoldDB" id="A0A0R2AMC8"/>
<dbReference type="RefSeq" id="WP_054657064.1">
    <property type="nucleotide sequence ID" value="NZ_AYYQ01000031.1"/>
</dbReference>
<evidence type="ECO:0000256" key="1">
    <source>
        <dbReference type="HAMAP-Rule" id="MF_01575"/>
    </source>
</evidence>
<dbReference type="Proteomes" id="UP000052012">
    <property type="component" value="Unassembled WGS sequence"/>
</dbReference>
<dbReference type="NCBIfam" id="NF010181">
    <property type="entry name" value="PRK13660.1"/>
    <property type="match status" value="1"/>
</dbReference>
<comment type="similarity">
    <text evidence="1">Belongs to the UPF0398 family.</text>
</comment>
<dbReference type="OrthoDB" id="2301957at2"/>
<dbReference type="InterPro" id="IPR010697">
    <property type="entry name" value="YspA"/>
</dbReference>
<dbReference type="Pfam" id="PF06908">
    <property type="entry name" value="YpsA"/>
    <property type="match status" value="1"/>
</dbReference>
<gene>
    <name evidence="2" type="ORF">FD06_GL000141</name>
</gene>
<accession>A0A0R2AMC8</accession>
<name>A0A0R2AMC8_9LACO</name>
<organism evidence="2 3">
    <name type="scientific">Apilactobacillus ozensis DSM 23829 = JCM 17196</name>
    <dbReference type="NCBI Taxonomy" id="1423781"/>
    <lineage>
        <taxon>Bacteria</taxon>
        <taxon>Bacillati</taxon>
        <taxon>Bacillota</taxon>
        <taxon>Bacilli</taxon>
        <taxon>Lactobacillales</taxon>
        <taxon>Lactobacillaceae</taxon>
        <taxon>Apilactobacillus</taxon>
    </lineage>
</organism>
<dbReference type="PIRSF" id="PIRSF021290">
    <property type="entry name" value="DUF1273"/>
    <property type="match status" value="1"/>
</dbReference>
<dbReference type="SUPFAM" id="SSF102405">
    <property type="entry name" value="MCP/YpsA-like"/>
    <property type="match status" value="1"/>
</dbReference>
<evidence type="ECO:0000313" key="2">
    <source>
        <dbReference type="EMBL" id="KRM68023.1"/>
    </source>
</evidence>
<dbReference type="PATRIC" id="fig|1423781.4.peg.143"/>
<evidence type="ECO:0000313" key="3">
    <source>
        <dbReference type="Proteomes" id="UP000052012"/>
    </source>
</evidence>
<comment type="caution">
    <text evidence="2">The sequence shown here is derived from an EMBL/GenBank/DDBJ whole genome shotgun (WGS) entry which is preliminary data.</text>
</comment>
<dbReference type="STRING" id="1423781.FD06_GL000141"/>
<reference evidence="2 3" key="1">
    <citation type="journal article" date="2015" name="Genome Announc.">
        <title>Expanding the biotechnology potential of lactobacilli through comparative genomics of 213 strains and associated genera.</title>
        <authorList>
            <person name="Sun Z."/>
            <person name="Harris H.M."/>
            <person name="McCann A."/>
            <person name="Guo C."/>
            <person name="Argimon S."/>
            <person name="Zhang W."/>
            <person name="Yang X."/>
            <person name="Jeffery I.B."/>
            <person name="Cooney J.C."/>
            <person name="Kagawa T.F."/>
            <person name="Liu W."/>
            <person name="Song Y."/>
            <person name="Salvetti E."/>
            <person name="Wrobel A."/>
            <person name="Rasinkangas P."/>
            <person name="Parkhill J."/>
            <person name="Rea M.C."/>
            <person name="O'Sullivan O."/>
            <person name="Ritari J."/>
            <person name="Douillard F.P."/>
            <person name="Paul Ross R."/>
            <person name="Yang R."/>
            <person name="Briner A.E."/>
            <person name="Felis G.E."/>
            <person name="de Vos W.M."/>
            <person name="Barrangou R."/>
            <person name="Klaenhammer T.R."/>
            <person name="Caufield P.W."/>
            <person name="Cui Y."/>
            <person name="Zhang H."/>
            <person name="O'Toole P.W."/>
        </authorList>
    </citation>
    <scope>NUCLEOTIDE SEQUENCE [LARGE SCALE GENOMIC DNA]</scope>
    <source>
        <strain evidence="2 3">DSM 23829</strain>
    </source>
</reference>